<keyword evidence="2" id="KW-1185">Reference proteome</keyword>
<dbReference type="STRING" id="320778.ABT57_03915"/>
<evidence type="ECO:0000313" key="1">
    <source>
        <dbReference type="EMBL" id="KLV11145.1"/>
    </source>
</evidence>
<dbReference type="PANTHER" id="PTHR34801:SF6">
    <property type="entry name" value="SLL1620 PROTEIN"/>
    <property type="match status" value="1"/>
</dbReference>
<gene>
    <name evidence="1" type="ORF">ABT57_03915</name>
</gene>
<proteinExistence type="predicted"/>
<sequence length="143" mass="16173">MVLAACSSTAAQQSSENDTSTLNHIKIAQPCGDKPNCVSTLDARQDFQLAPFTLTEKGEKYWKAVKRVATLLPGARMVEDKPDYIRIECTSRVFKFVDDFEVQRDGNQLIVRSASRVGYYDFGVNRDRADQFRELLKAQGYLQ</sequence>
<dbReference type="InterPro" id="IPR010865">
    <property type="entry name" value="DUF1499"/>
</dbReference>
<evidence type="ECO:0000313" key="2">
    <source>
        <dbReference type="Proteomes" id="UP000035909"/>
    </source>
</evidence>
<dbReference type="EMBL" id="LDOU01000004">
    <property type="protein sequence ID" value="KLV11145.1"/>
    <property type="molecule type" value="Genomic_DNA"/>
</dbReference>
<evidence type="ECO:0008006" key="3">
    <source>
        <dbReference type="Google" id="ProtNLM"/>
    </source>
</evidence>
<comment type="caution">
    <text evidence="1">The sequence shown here is derived from an EMBL/GenBank/DDBJ whole genome shotgun (WGS) entry which is preliminary data.</text>
</comment>
<reference evidence="1 2" key="1">
    <citation type="submission" date="2015-05" db="EMBL/GenBank/DDBJ databases">
        <title>Photobacterium galathea sp. nov.</title>
        <authorList>
            <person name="Machado H."/>
            <person name="Gram L."/>
        </authorList>
    </citation>
    <scope>NUCLEOTIDE SEQUENCE [LARGE SCALE GENOMIC DNA]</scope>
    <source>
        <strain evidence="1 2">DSM 22954</strain>
    </source>
</reference>
<organism evidence="1 2">
    <name type="scientific">Photobacterium ganghwense</name>
    <dbReference type="NCBI Taxonomy" id="320778"/>
    <lineage>
        <taxon>Bacteria</taxon>
        <taxon>Pseudomonadati</taxon>
        <taxon>Pseudomonadota</taxon>
        <taxon>Gammaproteobacteria</taxon>
        <taxon>Vibrionales</taxon>
        <taxon>Vibrionaceae</taxon>
        <taxon>Photobacterium</taxon>
    </lineage>
</organism>
<dbReference type="PATRIC" id="fig|320778.3.peg.839"/>
<dbReference type="AlphaFoldDB" id="A0A0J1HHP2"/>
<dbReference type="Pfam" id="PF07386">
    <property type="entry name" value="DUF1499"/>
    <property type="match status" value="1"/>
</dbReference>
<dbReference type="Proteomes" id="UP000035909">
    <property type="component" value="Unassembled WGS sequence"/>
</dbReference>
<dbReference type="PIRSF" id="PIRSF026426">
    <property type="entry name" value="DUF1499"/>
    <property type="match status" value="1"/>
</dbReference>
<name>A0A0J1HHP2_9GAMM</name>
<accession>A0A0J1HHP2</accession>
<protein>
    <recommendedName>
        <fullName evidence="3">DUF1499 domain-containing protein</fullName>
    </recommendedName>
</protein>
<dbReference type="PANTHER" id="PTHR34801">
    <property type="entry name" value="EXPRESSED PROTEIN"/>
    <property type="match status" value="1"/>
</dbReference>